<accession>A0A9D6L7K7</accession>
<dbReference type="InterPro" id="IPR010389">
    <property type="entry name" value="Urate_ox_N"/>
</dbReference>
<keyword evidence="1" id="KW-0472">Membrane</keyword>
<feature type="transmembrane region" description="Helical" evidence="1">
    <location>
        <begin position="117"/>
        <end position="137"/>
    </location>
</feature>
<organism evidence="3 4">
    <name type="scientific">Eiseniibacteriota bacterium</name>
    <dbReference type="NCBI Taxonomy" id="2212470"/>
    <lineage>
        <taxon>Bacteria</taxon>
        <taxon>Candidatus Eiseniibacteriota</taxon>
    </lineage>
</organism>
<keyword evidence="1" id="KW-0812">Transmembrane</keyword>
<evidence type="ECO:0000313" key="3">
    <source>
        <dbReference type="EMBL" id="MBI3539070.1"/>
    </source>
</evidence>
<dbReference type="Proteomes" id="UP000807850">
    <property type="component" value="Unassembled WGS sequence"/>
</dbReference>
<protein>
    <submittedName>
        <fullName evidence="3">Urate hydroxylase PuuD</fullName>
    </submittedName>
</protein>
<feature type="non-terminal residue" evidence="3">
    <location>
        <position position="189"/>
    </location>
</feature>
<keyword evidence="1" id="KW-1133">Transmembrane helix</keyword>
<evidence type="ECO:0000256" key="1">
    <source>
        <dbReference type="SAM" id="Phobius"/>
    </source>
</evidence>
<sequence length="189" mass="20191">MATLLLDWLHLLIRIAHVVAAILWIGDSFLFMWMDRSLVPPSRPRPGDVAGELWMVHSGGFYEVVKRRTLVPAEMPAALHWFKWEAYSTGISGFFLLGIVYFAGAGMFLVDPAVAPLSAPAAIAIGVALLIAGVAVYEALWRSPLQRGAAGTSAPAASIVCSLLIVATIVGLTRLFAARAAFLMAGAML</sequence>
<feature type="transmembrane region" description="Helical" evidence="1">
    <location>
        <begin position="91"/>
        <end position="110"/>
    </location>
</feature>
<dbReference type="Pfam" id="PF06181">
    <property type="entry name" value="Urate_ox_N"/>
    <property type="match status" value="1"/>
</dbReference>
<feature type="domain" description="Urate oxidase N-terminal" evidence="2">
    <location>
        <begin position="4"/>
        <end position="189"/>
    </location>
</feature>
<evidence type="ECO:0000313" key="4">
    <source>
        <dbReference type="Proteomes" id="UP000807850"/>
    </source>
</evidence>
<gene>
    <name evidence="3" type="ORF">HY076_02205</name>
</gene>
<feature type="transmembrane region" description="Helical" evidence="1">
    <location>
        <begin position="12"/>
        <end position="34"/>
    </location>
</feature>
<dbReference type="EMBL" id="JACQAY010000064">
    <property type="protein sequence ID" value="MBI3539070.1"/>
    <property type="molecule type" value="Genomic_DNA"/>
</dbReference>
<feature type="transmembrane region" description="Helical" evidence="1">
    <location>
        <begin position="157"/>
        <end position="177"/>
    </location>
</feature>
<evidence type="ECO:0000259" key="2">
    <source>
        <dbReference type="Pfam" id="PF06181"/>
    </source>
</evidence>
<comment type="caution">
    <text evidence="3">The sequence shown here is derived from an EMBL/GenBank/DDBJ whole genome shotgun (WGS) entry which is preliminary data.</text>
</comment>
<proteinExistence type="predicted"/>
<name>A0A9D6L7K7_UNCEI</name>
<reference evidence="3" key="1">
    <citation type="submission" date="2020-07" db="EMBL/GenBank/DDBJ databases">
        <title>Huge and variable diversity of episymbiotic CPR bacteria and DPANN archaea in groundwater ecosystems.</title>
        <authorList>
            <person name="He C.Y."/>
            <person name="Keren R."/>
            <person name="Whittaker M."/>
            <person name="Farag I.F."/>
            <person name="Doudna J."/>
            <person name="Cate J.H.D."/>
            <person name="Banfield J.F."/>
        </authorList>
    </citation>
    <scope>NUCLEOTIDE SEQUENCE</scope>
    <source>
        <strain evidence="3">NC_groundwater_928_Pr1_S-0.2um_72_17</strain>
    </source>
</reference>
<dbReference type="AlphaFoldDB" id="A0A9D6L7K7"/>